<reference evidence="2" key="1">
    <citation type="submission" date="2020-03" db="EMBL/GenBank/DDBJ databases">
        <title>Roseovarius gahaiensis sp. nov., isolated from Gahai Saline Lake, China.</title>
        <authorList>
            <person name="Sun X."/>
        </authorList>
    </citation>
    <scope>NUCLEOTIDE SEQUENCE</scope>
    <source>
        <strain evidence="2">GH877</strain>
    </source>
</reference>
<evidence type="ECO:0008006" key="4">
    <source>
        <dbReference type="Google" id="ProtNLM"/>
    </source>
</evidence>
<dbReference type="AlphaFoldDB" id="A0A967EFT4"/>
<evidence type="ECO:0000256" key="1">
    <source>
        <dbReference type="SAM" id="MobiDB-lite"/>
    </source>
</evidence>
<dbReference type="EMBL" id="JAAORB010000008">
    <property type="protein sequence ID" value="NHQ74161.1"/>
    <property type="molecule type" value="Genomic_DNA"/>
</dbReference>
<evidence type="ECO:0000313" key="2">
    <source>
        <dbReference type="EMBL" id="NHQ74161.1"/>
    </source>
</evidence>
<name>A0A967EFT4_9RHOB</name>
<organism evidence="2 3">
    <name type="scientific">Roseovarius gahaiensis</name>
    <dbReference type="NCBI Taxonomy" id="2716691"/>
    <lineage>
        <taxon>Bacteria</taxon>
        <taxon>Pseudomonadati</taxon>
        <taxon>Pseudomonadota</taxon>
        <taxon>Alphaproteobacteria</taxon>
        <taxon>Rhodobacterales</taxon>
        <taxon>Roseobacteraceae</taxon>
        <taxon>Roseovarius</taxon>
    </lineage>
</organism>
<proteinExistence type="predicted"/>
<sequence>MGHKIATCNYCGTRAALVFDQGRHELTCSSCGAPLHDMKAMPQATTKAGKPAPVERRADPRRRKASIDWEEERRFALGDRVRHKPRKRRKPFARKMLEEIWDVVEDIFD</sequence>
<protein>
    <recommendedName>
        <fullName evidence="4">TFIIB zinc-binding</fullName>
    </recommendedName>
</protein>
<feature type="region of interest" description="Disordered" evidence="1">
    <location>
        <begin position="42"/>
        <end position="65"/>
    </location>
</feature>
<comment type="caution">
    <text evidence="2">The sequence shown here is derived from an EMBL/GenBank/DDBJ whole genome shotgun (WGS) entry which is preliminary data.</text>
</comment>
<dbReference type="Proteomes" id="UP000639775">
    <property type="component" value="Unassembled WGS sequence"/>
</dbReference>
<dbReference type="RefSeq" id="WP_167194799.1">
    <property type="nucleotide sequence ID" value="NZ_JAAORB010000008.1"/>
</dbReference>
<gene>
    <name evidence="2" type="ORF">HAT86_06735</name>
</gene>
<evidence type="ECO:0000313" key="3">
    <source>
        <dbReference type="Proteomes" id="UP000639775"/>
    </source>
</evidence>
<keyword evidence="3" id="KW-1185">Reference proteome</keyword>
<accession>A0A967EFT4</accession>